<evidence type="ECO:0000256" key="3">
    <source>
        <dbReference type="ARBA" id="ARBA00022475"/>
    </source>
</evidence>
<reference evidence="9 10" key="1">
    <citation type="submission" date="2018-06" db="EMBL/GenBank/DDBJ databases">
        <title>Extensive metabolic versatility and redundancy in microbially diverse, dynamic hydrothermal sediments.</title>
        <authorList>
            <person name="Dombrowski N."/>
            <person name="Teske A."/>
            <person name="Baker B.J."/>
        </authorList>
    </citation>
    <scope>NUCLEOTIDE SEQUENCE [LARGE SCALE GENOMIC DNA]</scope>
    <source>
        <strain evidence="9">B19_G9</strain>
    </source>
</reference>
<dbReference type="Proteomes" id="UP000267654">
    <property type="component" value="Unassembled WGS sequence"/>
</dbReference>
<evidence type="ECO:0000256" key="5">
    <source>
        <dbReference type="ARBA" id="ARBA00022989"/>
    </source>
</evidence>
<gene>
    <name evidence="9" type="ORF">DRI96_00630</name>
</gene>
<dbReference type="GO" id="GO:0055085">
    <property type="term" value="P:transmembrane transport"/>
    <property type="evidence" value="ECO:0007669"/>
    <property type="project" value="InterPro"/>
</dbReference>
<dbReference type="InterPro" id="IPR000515">
    <property type="entry name" value="MetI-like"/>
</dbReference>
<feature type="transmembrane region" description="Helical" evidence="7">
    <location>
        <begin position="109"/>
        <end position="130"/>
    </location>
</feature>
<feature type="domain" description="ABC transmembrane type-1" evidence="8">
    <location>
        <begin position="72"/>
        <end position="286"/>
    </location>
</feature>
<proteinExistence type="inferred from homology"/>
<keyword evidence="4 7" id="KW-0812">Transmembrane</keyword>
<dbReference type="CDD" id="cd06261">
    <property type="entry name" value="TM_PBP2"/>
    <property type="match status" value="1"/>
</dbReference>
<evidence type="ECO:0000256" key="4">
    <source>
        <dbReference type="ARBA" id="ARBA00022692"/>
    </source>
</evidence>
<keyword evidence="3" id="KW-1003">Cell membrane</keyword>
<dbReference type="PANTHER" id="PTHR43005:SF1">
    <property type="entry name" value="SPERMIDINE_PUTRESCINE TRANSPORT SYSTEM PERMEASE PROTEIN"/>
    <property type="match status" value="1"/>
</dbReference>
<feature type="transmembrane region" description="Helical" evidence="7">
    <location>
        <begin position="12"/>
        <end position="34"/>
    </location>
</feature>
<evidence type="ECO:0000313" key="10">
    <source>
        <dbReference type="Proteomes" id="UP000267654"/>
    </source>
</evidence>
<dbReference type="Pfam" id="PF00528">
    <property type="entry name" value="BPD_transp_1"/>
    <property type="match status" value="1"/>
</dbReference>
<name>A0A662DLF8_UNCAE</name>
<dbReference type="SUPFAM" id="SSF161098">
    <property type="entry name" value="MetI-like"/>
    <property type="match status" value="1"/>
</dbReference>
<protein>
    <submittedName>
        <fullName evidence="9">Sugar ABC transporter permease</fullName>
    </submittedName>
</protein>
<dbReference type="GO" id="GO:0005886">
    <property type="term" value="C:plasma membrane"/>
    <property type="evidence" value="ECO:0007669"/>
    <property type="project" value="UniProtKB-SubCell"/>
</dbReference>
<comment type="caution">
    <text evidence="9">The sequence shown here is derived from an EMBL/GenBank/DDBJ whole genome shotgun (WGS) entry which is preliminary data.</text>
</comment>
<dbReference type="EMBL" id="QMQB01000015">
    <property type="protein sequence ID" value="RLE14972.1"/>
    <property type="molecule type" value="Genomic_DNA"/>
</dbReference>
<keyword evidence="2 7" id="KW-0813">Transport</keyword>
<evidence type="ECO:0000256" key="6">
    <source>
        <dbReference type="ARBA" id="ARBA00023136"/>
    </source>
</evidence>
<comment type="subcellular location">
    <subcellularLocation>
        <location evidence="1 7">Cell membrane</location>
        <topology evidence="1 7">Multi-pass membrane protein</topology>
    </subcellularLocation>
</comment>
<sequence>MEYKRKVKGDILIGYIFILPTLILISFIVFYPLIDTFYLSLFKTSLVLPQPKFVGWKGYWEISTSGPLWLIIKNSLIWTILVVIFQFILGLSTAILLNKDFFGRTLARGVVILPWVMPGIIAAMVWRLMYDPQLGIINDFLTRLGLIKHYMAWLGQPNTALFAVIIAAIWKGFPFSTVMYLAALQTVPPELYEAAELDGAGGWQRFINITIPQIMPVIRVTILLTWILTFNYFELVWVMTKGGPGKSSHIFPTFIYNVAFKQFRFGAASRYAVVSFLILLLFSILYIRELDKRGALD</sequence>
<comment type="similarity">
    <text evidence="7">Belongs to the binding-protein-dependent transport system permease family.</text>
</comment>
<evidence type="ECO:0000256" key="2">
    <source>
        <dbReference type="ARBA" id="ARBA00022448"/>
    </source>
</evidence>
<evidence type="ECO:0000313" key="9">
    <source>
        <dbReference type="EMBL" id="RLE14972.1"/>
    </source>
</evidence>
<feature type="transmembrane region" description="Helical" evidence="7">
    <location>
        <begin position="268"/>
        <end position="287"/>
    </location>
</feature>
<dbReference type="Gene3D" id="1.10.3720.10">
    <property type="entry name" value="MetI-like"/>
    <property type="match status" value="1"/>
</dbReference>
<evidence type="ECO:0000256" key="7">
    <source>
        <dbReference type="RuleBase" id="RU363032"/>
    </source>
</evidence>
<keyword evidence="6 7" id="KW-0472">Membrane</keyword>
<keyword evidence="5 7" id="KW-1133">Transmembrane helix</keyword>
<organism evidence="9 10">
    <name type="scientific">Aerophobetes bacterium</name>
    <dbReference type="NCBI Taxonomy" id="2030807"/>
    <lineage>
        <taxon>Bacteria</taxon>
        <taxon>Candidatus Aerophobota</taxon>
    </lineage>
</organism>
<dbReference type="PANTHER" id="PTHR43005">
    <property type="entry name" value="BLR7065 PROTEIN"/>
    <property type="match status" value="1"/>
</dbReference>
<evidence type="ECO:0000259" key="8">
    <source>
        <dbReference type="PROSITE" id="PS50928"/>
    </source>
</evidence>
<dbReference type="InterPro" id="IPR035906">
    <property type="entry name" value="MetI-like_sf"/>
</dbReference>
<feature type="transmembrane region" description="Helical" evidence="7">
    <location>
        <begin position="214"/>
        <end position="233"/>
    </location>
</feature>
<dbReference type="AlphaFoldDB" id="A0A662DLF8"/>
<feature type="transmembrane region" description="Helical" evidence="7">
    <location>
        <begin position="76"/>
        <end position="97"/>
    </location>
</feature>
<dbReference type="PROSITE" id="PS50928">
    <property type="entry name" value="ABC_TM1"/>
    <property type="match status" value="1"/>
</dbReference>
<evidence type="ECO:0000256" key="1">
    <source>
        <dbReference type="ARBA" id="ARBA00004651"/>
    </source>
</evidence>
<accession>A0A662DLF8</accession>